<dbReference type="AlphaFoldDB" id="A0A4R2NST8"/>
<dbReference type="PROSITE" id="PS51257">
    <property type="entry name" value="PROKAR_LIPOPROTEIN"/>
    <property type="match status" value="1"/>
</dbReference>
<proteinExistence type="predicted"/>
<dbReference type="EMBL" id="SLXM01000005">
    <property type="protein sequence ID" value="TCP24631.1"/>
    <property type="molecule type" value="Genomic_DNA"/>
</dbReference>
<keyword evidence="2" id="KW-1185">Reference proteome</keyword>
<organism evidence="1 2">
    <name type="scientific">Tenacibaculum skagerrakense</name>
    <dbReference type="NCBI Taxonomy" id="186571"/>
    <lineage>
        <taxon>Bacteria</taxon>
        <taxon>Pseudomonadati</taxon>
        <taxon>Bacteroidota</taxon>
        <taxon>Flavobacteriia</taxon>
        <taxon>Flavobacteriales</taxon>
        <taxon>Flavobacteriaceae</taxon>
        <taxon>Tenacibaculum</taxon>
    </lineage>
</organism>
<evidence type="ECO:0000313" key="1">
    <source>
        <dbReference type="EMBL" id="TCP24631.1"/>
    </source>
</evidence>
<comment type="caution">
    <text evidence="1">The sequence shown here is derived from an EMBL/GenBank/DDBJ whole genome shotgun (WGS) entry which is preliminary data.</text>
</comment>
<evidence type="ECO:0000313" key="2">
    <source>
        <dbReference type="Proteomes" id="UP000294564"/>
    </source>
</evidence>
<sequence length="316" mass="36838">MKKYFKLALSFLFISFYGCDKQIEDLSISESVYVEKGILTFDSEASFLNTLKHLKGFSDNEIYLWLDTIGFSNSHFLLQSYYDQLPTEEDITLQEKLEEENILFIPSPAFSAIINQEGIYKVGNEFHRITEDIEYISNDYQALLRSDLNKKPTSKVQLFYLKKYDNASLEQKLNLNGQTLCAKYPENSYTGTGFYGGNYFNKYHPYPDDFFTCGGGIYSFHTQTWYIAYSNYFSVGTWIKGRKYKRKGLSTKWRDDTMSFAKINNTSATNVTRHTVYFNEPKELYVPAIQTFRIVYQYNDEGKGLRQVNMTLQSIP</sequence>
<reference evidence="1 2" key="1">
    <citation type="submission" date="2019-03" db="EMBL/GenBank/DDBJ databases">
        <title>Genomic Encyclopedia of Type Strains, Phase IV (KMG-IV): sequencing the most valuable type-strain genomes for metagenomic binning, comparative biology and taxonomic classification.</title>
        <authorList>
            <person name="Goeker M."/>
        </authorList>
    </citation>
    <scope>NUCLEOTIDE SEQUENCE [LARGE SCALE GENOMIC DNA]</scope>
    <source>
        <strain evidence="1 2">DSM 14836</strain>
    </source>
</reference>
<name>A0A4R2NST8_9FLAO</name>
<gene>
    <name evidence="1" type="ORF">EV195_10562</name>
</gene>
<dbReference type="Proteomes" id="UP000294564">
    <property type="component" value="Unassembled WGS sequence"/>
</dbReference>
<dbReference type="RefSeq" id="WP_132794690.1">
    <property type="nucleotide sequence ID" value="NZ_SLXM01000005.1"/>
</dbReference>
<accession>A0A4R2NST8</accession>
<protein>
    <submittedName>
        <fullName evidence="1">Uncharacterized protein</fullName>
    </submittedName>
</protein>